<dbReference type="Proteomes" id="UP000885792">
    <property type="component" value="Unassembled WGS sequence"/>
</dbReference>
<accession>A0A7C5Q375</accession>
<dbReference type="SUPFAM" id="SSF75169">
    <property type="entry name" value="DsrEFH-like"/>
    <property type="match status" value="1"/>
</dbReference>
<dbReference type="Gene3D" id="3.40.1260.10">
    <property type="entry name" value="DsrEFH-like"/>
    <property type="match status" value="1"/>
</dbReference>
<dbReference type="PANTHER" id="PTHR37691:SF1">
    <property type="entry name" value="BLR3518 PROTEIN"/>
    <property type="match status" value="1"/>
</dbReference>
<dbReference type="PANTHER" id="PTHR37691">
    <property type="entry name" value="BLR3518 PROTEIN"/>
    <property type="match status" value="1"/>
</dbReference>
<dbReference type="Pfam" id="PF02635">
    <property type="entry name" value="DsrE"/>
    <property type="match status" value="1"/>
</dbReference>
<dbReference type="AlphaFoldDB" id="A0A7C5Q375"/>
<reference evidence="1" key="1">
    <citation type="journal article" date="2020" name="mSystems">
        <title>Genome- and Community-Level Interaction Insights into Carbon Utilization and Element Cycling Functions of Hydrothermarchaeota in Hydrothermal Sediment.</title>
        <authorList>
            <person name="Zhou Z."/>
            <person name="Liu Y."/>
            <person name="Xu W."/>
            <person name="Pan J."/>
            <person name="Luo Z.H."/>
            <person name="Li M."/>
        </authorList>
    </citation>
    <scope>NUCLEOTIDE SEQUENCE [LARGE SCALE GENOMIC DNA]</scope>
    <source>
        <strain evidence="1">HyVt-501</strain>
    </source>
</reference>
<sequence length="167" mass="18875">MDRRNFFKVGAVAITAPLVGGVASARNVKLSFEDFKKEAKVNVVYHADFPQESRFRTMLRNITNHLSVYDFDPFKIKIVVVSHGAGAKFLLKELKGTKWEKEKIDQRALLIKMEELLQYGVDFYLCGITVKRGKLAGKLYDFVKIVPSGVGTVAHLQTMGYAYIKVQ</sequence>
<comment type="caution">
    <text evidence="1">The sequence shown here is derived from an EMBL/GenBank/DDBJ whole genome shotgun (WGS) entry which is preliminary data.</text>
</comment>
<dbReference type="InterPro" id="IPR003787">
    <property type="entry name" value="Sulphur_relay_DsrE/F-like"/>
</dbReference>
<evidence type="ECO:0000313" key="1">
    <source>
        <dbReference type="EMBL" id="HHJ64954.1"/>
    </source>
</evidence>
<dbReference type="InterPro" id="IPR027396">
    <property type="entry name" value="DsrEFH-like"/>
</dbReference>
<organism evidence="1">
    <name type="scientific">Aquifex aeolicus</name>
    <dbReference type="NCBI Taxonomy" id="63363"/>
    <lineage>
        <taxon>Bacteria</taxon>
        <taxon>Pseudomonadati</taxon>
        <taxon>Aquificota</taxon>
        <taxon>Aquificia</taxon>
        <taxon>Aquificales</taxon>
        <taxon>Aquificaceae</taxon>
        <taxon>Aquifex</taxon>
    </lineage>
</organism>
<proteinExistence type="predicted"/>
<dbReference type="EMBL" id="DRNB01000323">
    <property type="protein sequence ID" value="HHJ64954.1"/>
    <property type="molecule type" value="Genomic_DNA"/>
</dbReference>
<protein>
    <submittedName>
        <fullName evidence="1">Uncharacterized protein</fullName>
    </submittedName>
</protein>
<gene>
    <name evidence="1" type="ORF">ENJ61_08625</name>
</gene>
<name>A0A7C5Q375_AQUAO</name>